<organism evidence="1 2">
    <name type="scientific">Suillus discolor</name>
    <dbReference type="NCBI Taxonomy" id="1912936"/>
    <lineage>
        <taxon>Eukaryota</taxon>
        <taxon>Fungi</taxon>
        <taxon>Dikarya</taxon>
        <taxon>Basidiomycota</taxon>
        <taxon>Agaricomycotina</taxon>
        <taxon>Agaricomycetes</taxon>
        <taxon>Agaricomycetidae</taxon>
        <taxon>Boletales</taxon>
        <taxon>Suillineae</taxon>
        <taxon>Suillaceae</taxon>
        <taxon>Suillus</taxon>
    </lineage>
</organism>
<keyword evidence="2" id="KW-1185">Reference proteome</keyword>
<dbReference type="OrthoDB" id="3270336at2759"/>
<dbReference type="EMBL" id="JABBWM010000262">
    <property type="protein sequence ID" value="KAG2083675.1"/>
    <property type="molecule type" value="Genomic_DNA"/>
</dbReference>
<evidence type="ECO:0000313" key="2">
    <source>
        <dbReference type="Proteomes" id="UP000823399"/>
    </source>
</evidence>
<dbReference type="AlphaFoldDB" id="A0A9P7ERD0"/>
<evidence type="ECO:0000313" key="1">
    <source>
        <dbReference type="EMBL" id="KAG2083675.1"/>
    </source>
</evidence>
<protein>
    <submittedName>
        <fullName evidence="1">Uncharacterized protein</fullName>
    </submittedName>
</protein>
<comment type="caution">
    <text evidence="1">The sequence shown here is derived from an EMBL/GenBank/DDBJ whole genome shotgun (WGS) entry which is preliminary data.</text>
</comment>
<name>A0A9P7ERD0_9AGAM</name>
<accession>A0A9P7ERD0</accession>
<gene>
    <name evidence="1" type="ORF">F5147DRAFT_782825</name>
</gene>
<dbReference type="GeneID" id="64705037"/>
<proteinExistence type="predicted"/>
<sequence>MYRHAQKSSRPLVANLNEIAITKSPSLPTPSLPTVPSISCSDDRHYFYLKDVDSIVFSATQTVCPFSSKVKPDFMHEDSDPEEIFKLQFILSRYIQVAATPDNSELKYTGTLFQRLATIQRVPSGTSYALSSEQKSS</sequence>
<dbReference type="RefSeq" id="XP_041284433.1">
    <property type="nucleotide sequence ID" value="XM_041442778.1"/>
</dbReference>
<reference evidence="1" key="1">
    <citation type="journal article" date="2020" name="New Phytol.">
        <title>Comparative genomics reveals dynamic genome evolution in host specialist ectomycorrhizal fungi.</title>
        <authorList>
            <person name="Lofgren L.A."/>
            <person name="Nguyen N.H."/>
            <person name="Vilgalys R."/>
            <person name="Ruytinx J."/>
            <person name="Liao H.L."/>
            <person name="Branco S."/>
            <person name="Kuo A."/>
            <person name="LaButti K."/>
            <person name="Lipzen A."/>
            <person name="Andreopoulos W."/>
            <person name="Pangilinan J."/>
            <person name="Riley R."/>
            <person name="Hundley H."/>
            <person name="Na H."/>
            <person name="Barry K."/>
            <person name="Grigoriev I.V."/>
            <person name="Stajich J.E."/>
            <person name="Kennedy P.G."/>
        </authorList>
    </citation>
    <scope>NUCLEOTIDE SEQUENCE</scope>
    <source>
        <strain evidence="1">FC423</strain>
    </source>
</reference>
<dbReference type="Proteomes" id="UP000823399">
    <property type="component" value="Unassembled WGS sequence"/>
</dbReference>